<dbReference type="InterPro" id="IPR020845">
    <property type="entry name" value="AMP-binding_CS"/>
</dbReference>
<feature type="domain" description="AMP-dependent synthetase/ligase" evidence="1">
    <location>
        <begin position="18"/>
        <end position="225"/>
    </location>
</feature>
<dbReference type="PANTHER" id="PTHR43767:SF1">
    <property type="entry name" value="NONRIBOSOMAL PEPTIDE SYNTHASE PES1 (EUROFUNG)-RELATED"/>
    <property type="match status" value="1"/>
</dbReference>
<dbReference type="RefSeq" id="WP_200598650.1">
    <property type="nucleotide sequence ID" value="NZ_JAEPBG010000047.1"/>
</dbReference>
<evidence type="ECO:0000313" key="2">
    <source>
        <dbReference type="EMBL" id="MBK4739285.1"/>
    </source>
</evidence>
<dbReference type="InterPro" id="IPR000873">
    <property type="entry name" value="AMP-dep_synth/lig_dom"/>
</dbReference>
<dbReference type="InterPro" id="IPR042099">
    <property type="entry name" value="ANL_N_sf"/>
</dbReference>
<sequence length="256" mass="27574">MTPTSFDAARQHTIGDLLRRTAARSPQKIAIVCGGISWTYSEFDQICTRLAKALTARGVHAGDRVAVLSRNSHAFAAMRFALARTGAVLVPINFMLNAEEVGFILRSCGATMFLVGSRSEPLAAAALQKENSVRECIWLPGEEDGQNGPETMAHFEDLLTAEIPKVVLPSVDPRSVLQIIYTSGTESQPKGAMLTHEAVMWEYVSCIVEGEINAGDVMLHALPLYPPRNPCSRCGSSPSRFALAGAIAPPYCAWAA</sequence>
<evidence type="ECO:0000259" key="1">
    <source>
        <dbReference type="Pfam" id="PF00501"/>
    </source>
</evidence>
<dbReference type="Gene3D" id="3.40.50.12780">
    <property type="entry name" value="N-terminal domain of ligase-like"/>
    <property type="match status" value="1"/>
</dbReference>
<dbReference type="SUPFAM" id="SSF56801">
    <property type="entry name" value="Acetyl-CoA synthetase-like"/>
    <property type="match status" value="1"/>
</dbReference>
<proteinExistence type="predicted"/>
<evidence type="ECO:0000313" key="3">
    <source>
        <dbReference type="Proteomes" id="UP000622890"/>
    </source>
</evidence>
<name>A0A934W9Q4_9BURK</name>
<comment type="caution">
    <text evidence="2">The sequence shown here is derived from an EMBL/GenBank/DDBJ whole genome shotgun (WGS) entry which is preliminary data.</text>
</comment>
<dbReference type="AlphaFoldDB" id="A0A934W9Q4"/>
<dbReference type="PROSITE" id="PS00455">
    <property type="entry name" value="AMP_BINDING"/>
    <property type="match status" value="1"/>
</dbReference>
<dbReference type="Pfam" id="PF00501">
    <property type="entry name" value="AMP-binding"/>
    <property type="match status" value="1"/>
</dbReference>
<organism evidence="2 3">
    <name type="scientific">Noviherbaspirillum pedocola</name>
    <dbReference type="NCBI Taxonomy" id="2801341"/>
    <lineage>
        <taxon>Bacteria</taxon>
        <taxon>Pseudomonadati</taxon>
        <taxon>Pseudomonadota</taxon>
        <taxon>Betaproteobacteria</taxon>
        <taxon>Burkholderiales</taxon>
        <taxon>Oxalobacteraceae</taxon>
        <taxon>Noviherbaspirillum</taxon>
    </lineage>
</organism>
<dbReference type="PANTHER" id="PTHR43767">
    <property type="entry name" value="LONG-CHAIN-FATTY-ACID--COA LIGASE"/>
    <property type="match status" value="1"/>
</dbReference>
<protein>
    <submittedName>
        <fullName evidence="2">AMP-binding protein</fullName>
    </submittedName>
</protein>
<dbReference type="InterPro" id="IPR050237">
    <property type="entry name" value="ATP-dep_AMP-bd_enzyme"/>
</dbReference>
<dbReference type="EMBL" id="JAEPBG010000047">
    <property type="protein sequence ID" value="MBK4739285.1"/>
    <property type="molecule type" value="Genomic_DNA"/>
</dbReference>
<reference evidence="2" key="1">
    <citation type="submission" date="2021-01" db="EMBL/GenBank/DDBJ databases">
        <title>Genome sequence of strain Noviherbaspirillum sp. DKR-6.</title>
        <authorList>
            <person name="Chaudhary D.K."/>
        </authorList>
    </citation>
    <scope>NUCLEOTIDE SEQUENCE</scope>
    <source>
        <strain evidence="2">DKR-6</strain>
    </source>
</reference>
<accession>A0A934W9Q4</accession>
<keyword evidence="3" id="KW-1185">Reference proteome</keyword>
<gene>
    <name evidence="2" type="ORF">JJB74_32250</name>
</gene>
<dbReference type="Proteomes" id="UP000622890">
    <property type="component" value="Unassembled WGS sequence"/>
</dbReference>